<dbReference type="AlphaFoldDB" id="A0A9X2FI96"/>
<dbReference type="PANTHER" id="PTHR38041:SF1">
    <property type="entry name" value="CHORISMATE MUTASE"/>
    <property type="match status" value="1"/>
</dbReference>
<name>A0A9X2FI96_9LACO</name>
<dbReference type="GO" id="GO:0004106">
    <property type="term" value="F:chorismate mutase activity"/>
    <property type="evidence" value="ECO:0007669"/>
    <property type="project" value="UniProtKB-EC"/>
</dbReference>
<keyword evidence="2" id="KW-0175">Coiled coil</keyword>
<dbReference type="InterPro" id="IPR002701">
    <property type="entry name" value="CM_II_prokaryot"/>
</dbReference>
<keyword evidence="5" id="KW-1185">Reference proteome</keyword>
<organism evidence="4 5">
    <name type="scientific">Ligilactobacillus ubinensis</name>
    <dbReference type="NCBI Taxonomy" id="2876789"/>
    <lineage>
        <taxon>Bacteria</taxon>
        <taxon>Bacillati</taxon>
        <taxon>Bacillota</taxon>
        <taxon>Bacilli</taxon>
        <taxon>Lactobacillales</taxon>
        <taxon>Lactobacillaceae</taxon>
        <taxon>Ligilactobacillus</taxon>
    </lineage>
</organism>
<dbReference type="Proteomes" id="UP001139006">
    <property type="component" value="Unassembled WGS sequence"/>
</dbReference>
<dbReference type="RefSeq" id="WP_253359633.1">
    <property type="nucleotide sequence ID" value="NZ_JAIULA010000005.1"/>
</dbReference>
<dbReference type="EC" id="5.4.99.5" evidence="4"/>
<proteinExistence type="predicted"/>
<dbReference type="SUPFAM" id="SSF48600">
    <property type="entry name" value="Chorismate mutase II"/>
    <property type="match status" value="1"/>
</dbReference>
<dbReference type="InterPro" id="IPR051331">
    <property type="entry name" value="Chorismate_mutase-related"/>
</dbReference>
<comment type="caution">
    <text evidence="4">The sequence shown here is derived from an EMBL/GenBank/DDBJ whole genome shotgun (WGS) entry which is preliminary data.</text>
</comment>
<dbReference type="SMART" id="SM00830">
    <property type="entry name" value="CM_2"/>
    <property type="match status" value="1"/>
</dbReference>
<feature type="coiled-coil region" evidence="2">
    <location>
        <begin position="4"/>
        <end position="56"/>
    </location>
</feature>
<sequence>MQELAQVRHEITQLDEQITKLLCERLDAVKRVGRLKEKAEKSILDEKRERQVLENVANHSTDSEYIPYLSEIYQTIMQEARAFQKAHKED</sequence>
<dbReference type="NCBIfam" id="TIGR01805">
    <property type="entry name" value="CM_mono_grmpos"/>
    <property type="match status" value="1"/>
</dbReference>
<dbReference type="PANTHER" id="PTHR38041">
    <property type="entry name" value="CHORISMATE MUTASE"/>
    <property type="match status" value="1"/>
</dbReference>
<accession>A0A9X2FI96</accession>
<feature type="domain" description="Chorismate mutase" evidence="3">
    <location>
        <begin position="1"/>
        <end position="88"/>
    </location>
</feature>
<dbReference type="InterPro" id="IPR011279">
    <property type="entry name" value="Chorismate_mutase_GmP"/>
</dbReference>
<evidence type="ECO:0000259" key="3">
    <source>
        <dbReference type="PROSITE" id="PS51168"/>
    </source>
</evidence>
<evidence type="ECO:0000256" key="1">
    <source>
        <dbReference type="ARBA" id="ARBA00023235"/>
    </source>
</evidence>
<dbReference type="GO" id="GO:0046417">
    <property type="term" value="P:chorismate metabolic process"/>
    <property type="evidence" value="ECO:0007669"/>
    <property type="project" value="InterPro"/>
</dbReference>
<dbReference type="PROSITE" id="PS51168">
    <property type="entry name" value="CHORISMATE_MUT_2"/>
    <property type="match status" value="1"/>
</dbReference>
<dbReference type="InterPro" id="IPR036979">
    <property type="entry name" value="CM_dom_sf"/>
</dbReference>
<keyword evidence="1 4" id="KW-0413">Isomerase</keyword>
<evidence type="ECO:0000256" key="2">
    <source>
        <dbReference type="SAM" id="Coils"/>
    </source>
</evidence>
<dbReference type="Pfam" id="PF01817">
    <property type="entry name" value="CM_2"/>
    <property type="match status" value="1"/>
</dbReference>
<evidence type="ECO:0000313" key="4">
    <source>
        <dbReference type="EMBL" id="MCP0886477.1"/>
    </source>
</evidence>
<reference evidence="4 5" key="1">
    <citation type="journal article" date="2023" name="Int. J. Syst. Evol. Microbiol.">
        <title>Ligilactobacillus ubinensis sp. nov., a novel species isolated from the wild ferment of a durian fruit (Durio zibethinus).</title>
        <authorList>
            <person name="Heng Y.C."/>
            <person name="Menon N."/>
            <person name="Chen B."/>
            <person name="Loo B.Z.L."/>
            <person name="Wong G.W.J."/>
            <person name="Lim A.C.H."/>
            <person name="Silvaraju S."/>
            <person name="Kittelmann S."/>
        </authorList>
    </citation>
    <scope>NUCLEOTIDE SEQUENCE [LARGE SCALE GENOMIC DNA]</scope>
    <source>
        <strain evidence="4 5">WILCCON 0076</strain>
    </source>
</reference>
<dbReference type="Gene3D" id="1.20.59.10">
    <property type="entry name" value="Chorismate mutase"/>
    <property type="match status" value="1"/>
</dbReference>
<gene>
    <name evidence="4" type="ORF">LB941_03885</name>
</gene>
<dbReference type="GO" id="GO:0009697">
    <property type="term" value="P:salicylic acid biosynthetic process"/>
    <property type="evidence" value="ECO:0007669"/>
    <property type="project" value="TreeGrafter"/>
</dbReference>
<evidence type="ECO:0000313" key="5">
    <source>
        <dbReference type="Proteomes" id="UP001139006"/>
    </source>
</evidence>
<dbReference type="EMBL" id="JAIULA010000005">
    <property type="protein sequence ID" value="MCP0886477.1"/>
    <property type="molecule type" value="Genomic_DNA"/>
</dbReference>
<protein>
    <submittedName>
        <fullName evidence="4">Chorismate mutase</fullName>
        <ecNumber evidence="4">5.4.99.5</ecNumber>
    </submittedName>
</protein>
<dbReference type="InterPro" id="IPR036263">
    <property type="entry name" value="Chorismate_II_sf"/>
</dbReference>